<gene>
    <name evidence="3" type="ORF">ACFQ4H_34755</name>
</gene>
<keyword evidence="2" id="KW-0472">Membrane</keyword>
<protein>
    <submittedName>
        <fullName evidence="3">Type VI secretion protein</fullName>
    </submittedName>
</protein>
<accession>A0ABW3YRX8</accession>
<evidence type="ECO:0000256" key="1">
    <source>
        <dbReference type="SAM" id="MobiDB-lite"/>
    </source>
</evidence>
<reference evidence="4" key="1">
    <citation type="journal article" date="2019" name="Int. J. Syst. Evol. Microbiol.">
        <title>The Global Catalogue of Microorganisms (GCM) 10K type strain sequencing project: providing services to taxonomists for standard genome sequencing and annotation.</title>
        <authorList>
            <consortium name="The Broad Institute Genomics Platform"/>
            <consortium name="The Broad Institute Genome Sequencing Center for Infectious Disease"/>
            <person name="Wu L."/>
            <person name="Ma J."/>
        </authorList>
    </citation>
    <scope>NUCLEOTIDE SEQUENCE [LARGE SCALE GENOMIC DNA]</scope>
    <source>
        <strain evidence="4">JCM 31037</strain>
    </source>
</reference>
<keyword evidence="2" id="KW-0812">Transmembrane</keyword>
<dbReference type="EMBL" id="JBHTMP010000156">
    <property type="protein sequence ID" value="MFD1326252.1"/>
    <property type="molecule type" value="Genomic_DNA"/>
</dbReference>
<feature type="transmembrane region" description="Helical" evidence="2">
    <location>
        <begin position="42"/>
        <end position="64"/>
    </location>
</feature>
<keyword evidence="2" id="KW-1133">Transmembrane helix</keyword>
<dbReference type="Proteomes" id="UP001597260">
    <property type="component" value="Unassembled WGS sequence"/>
</dbReference>
<name>A0ABW3YRX8_9ACTN</name>
<feature type="region of interest" description="Disordered" evidence="1">
    <location>
        <begin position="1"/>
        <end position="22"/>
    </location>
</feature>
<feature type="non-terminal residue" evidence="3">
    <location>
        <position position="227"/>
    </location>
</feature>
<sequence length="227" mass="24018">MTSLRLSPSPSPAGTDPGSTIPPSPATRWILHATDWASDRPWLLGVAAGLFLVWIAGRNLLALWRHRYHATGARLVTIAPPPEVDEHGAAALWANLAGILTPSRRRWLLSGTPHVALQYAWTGRQLRISLWVPGTVPRGAVEAAIRAAWPGAATTTSEPAPDPIPARTPAAVGGHLLPVAAEWLPLNADHDADPLRALMAAGAQLHDGEYACVQVLARPAAPGRAGR</sequence>
<proteinExistence type="predicted"/>
<comment type="caution">
    <text evidence="3">The sequence shown here is derived from an EMBL/GenBank/DDBJ whole genome shotgun (WGS) entry which is preliminary data.</text>
</comment>
<evidence type="ECO:0000256" key="2">
    <source>
        <dbReference type="SAM" id="Phobius"/>
    </source>
</evidence>
<evidence type="ECO:0000313" key="3">
    <source>
        <dbReference type="EMBL" id="MFD1326252.1"/>
    </source>
</evidence>
<organism evidence="3 4">
    <name type="scientific">Micromonospora sonneratiae</name>
    <dbReference type="NCBI Taxonomy" id="1184706"/>
    <lineage>
        <taxon>Bacteria</taxon>
        <taxon>Bacillati</taxon>
        <taxon>Actinomycetota</taxon>
        <taxon>Actinomycetes</taxon>
        <taxon>Micromonosporales</taxon>
        <taxon>Micromonosporaceae</taxon>
        <taxon>Micromonospora</taxon>
    </lineage>
</organism>
<evidence type="ECO:0000313" key="4">
    <source>
        <dbReference type="Proteomes" id="UP001597260"/>
    </source>
</evidence>
<keyword evidence="4" id="KW-1185">Reference proteome</keyword>